<name>A0A2Z2HN91_9ARCH</name>
<dbReference type="OrthoDB" id="4668at2157"/>
<keyword evidence="2" id="KW-0489">Methyltransferase</keyword>
<dbReference type="SUPFAM" id="SSF53335">
    <property type="entry name" value="S-adenosyl-L-methionine-dependent methyltransferases"/>
    <property type="match status" value="1"/>
</dbReference>
<protein>
    <submittedName>
        <fullName evidence="2">tRNA (Cmo5U34)-methyltransferase</fullName>
    </submittedName>
</protein>
<dbReference type="EMBL" id="CP021324">
    <property type="protein sequence ID" value="ARS64276.1"/>
    <property type="molecule type" value="Genomic_DNA"/>
</dbReference>
<proteinExistence type="predicted"/>
<dbReference type="Proteomes" id="UP000249949">
    <property type="component" value="Chromosome"/>
</dbReference>
<keyword evidence="3" id="KW-1185">Reference proteome</keyword>
<dbReference type="KEGG" id="nct:NMSP_0655"/>
<dbReference type="GeneID" id="32901139"/>
<accession>A0A2Z2HN91</accession>
<evidence type="ECO:0000313" key="2">
    <source>
        <dbReference type="EMBL" id="ARS64276.1"/>
    </source>
</evidence>
<dbReference type="GO" id="GO:0032259">
    <property type="term" value="P:methylation"/>
    <property type="evidence" value="ECO:0007669"/>
    <property type="project" value="UniProtKB-KW"/>
</dbReference>
<dbReference type="InterPro" id="IPR029063">
    <property type="entry name" value="SAM-dependent_MTases_sf"/>
</dbReference>
<reference evidence="2 3" key="1">
    <citation type="journal article" date="2017" name="Environ. Microbiol.">
        <title>Genome and epigenome of a novel marine Thaumarchaeota strain suggest viral infection, phosphorothioation DNA modification and multiple restriction systems.</title>
        <authorList>
            <person name="Ahlgren N.A."/>
            <person name="Chen Y."/>
            <person name="Needham D.M."/>
            <person name="Parada A.E."/>
            <person name="Sachdeva R."/>
            <person name="Trinh V."/>
            <person name="Chen T."/>
            <person name="Fuhrman J.A."/>
        </authorList>
    </citation>
    <scope>NUCLEOTIDE SEQUENCE [LARGE SCALE GENOMIC DNA]</scope>
    <source>
        <strain evidence="2 3">SPOT01</strain>
    </source>
</reference>
<dbReference type="GO" id="GO:0008168">
    <property type="term" value="F:methyltransferase activity"/>
    <property type="evidence" value="ECO:0007669"/>
    <property type="project" value="UniProtKB-KW"/>
</dbReference>
<feature type="domain" description="Methyltransferase" evidence="1">
    <location>
        <begin position="47"/>
        <end position="216"/>
    </location>
</feature>
<dbReference type="RefSeq" id="WP_192866209.1">
    <property type="nucleotide sequence ID" value="NZ_CP021324.1"/>
</dbReference>
<keyword evidence="2" id="KW-0808">Transferase</keyword>
<evidence type="ECO:0000313" key="3">
    <source>
        <dbReference type="Proteomes" id="UP000249949"/>
    </source>
</evidence>
<dbReference type="Pfam" id="PF13847">
    <property type="entry name" value="Methyltransf_31"/>
    <property type="match status" value="1"/>
</dbReference>
<gene>
    <name evidence="2" type="primary">cmoA_1</name>
    <name evidence="2" type="ORF">NMSP_0655</name>
</gene>
<organism evidence="2 3">
    <name type="scientific">Candidatus Nitrosomarinus catalinensis</name>
    <dbReference type="NCBI Taxonomy" id="1898749"/>
    <lineage>
        <taxon>Archaea</taxon>
        <taxon>Nitrososphaerota</taxon>
        <taxon>Nitrososphaeria</taxon>
        <taxon>Nitrosopumilales</taxon>
        <taxon>Nitrosopumilaceae</taxon>
        <taxon>Candidatus Nitrosomarinus</taxon>
    </lineage>
</organism>
<evidence type="ECO:0000259" key="1">
    <source>
        <dbReference type="Pfam" id="PF13847"/>
    </source>
</evidence>
<sequence>MDNKSWDSLAADYDKSVEDNQNPLIINYLKKEIEILHTLCQKHSDSHKNFSIIDMGAGTGRVVFALDKKLRNESIEFLGVENSDTMLDCANQKNISHDGLSEITFLKYDLTDSNLPRYFELKNSNIVMCSYNTLGVVPSDKRLNFINNMKTIAGKNGLVILTMFNGDDFGFVAPKLYRSMIPMIKQIDDDSFDETNRVFHNSIGFRSQWFTKNEIKSILGTSLEPIPIDVTVDDKCFTFGNVFVNVVA</sequence>
<dbReference type="AlphaFoldDB" id="A0A2Z2HN91"/>
<dbReference type="Gene3D" id="3.40.50.150">
    <property type="entry name" value="Vaccinia Virus protein VP39"/>
    <property type="match status" value="1"/>
</dbReference>
<dbReference type="InterPro" id="IPR025714">
    <property type="entry name" value="Methyltranfer_dom"/>
</dbReference>